<feature type="compositionally biased region" description="Basic and acidic residues" evidence="1">
    <location>
        <begin position="390"/>
        <end position="425"/>
    </location>
</feature>
<gene>
    <name evidence="2" type="ORF">M9Y10_023302</name>
</gene>
<dbReference type="EMBL" id="JAPFFF010000003">
    <property type="protein sequence ID" value="KAK8894862.1"/>
    <property type="molecule type" value="Genomic_DNA"/>
</dbReference>
<dbReference type="PANTHER" id="PTHR10257:SF3">
    <property type="entry name" value="SERINE_THREONINE-PROTEIN PHOSPHATASE 2A 56 KDA REGULATORY SUBUNIT GAMMA ISOFORM"/>
    <property type="match status" value="1"/>
</dbReference>
<accession>A0ABR2KUQ6</accession>
<feature type="compositionally biased region" description="Low complexity" evidence="1">
    <location>
        <begin position="273"/>
        <end position="286"/>
    </location>
</feature>
<feature type="compositionally biased region" description="Polar residues" evidence="1">
    <location>
        <begin position="175"/>
        <end position="186"/>
    </location>
</feature>
<reference evidence="2 3" key="1">
    <citation type="submission" date="2024-04" db="EMBL/GenBank/DDBJ databases">
        <title>Tritrichomonas musculus Genome.</title>
        <authorList>
            <person name="Alves-Ferreira E."/>
            <person name="Grigg M."/>
            <person name="Lorenzi H."/>
            <person name="Galac M."/>
        </authorList>
    </citation>
    <scope>NUCLEOTIDE SEQUENCE [LARGE SCALE GENOMIC DNA]</scope>
    <source>
        <strain evidence="2 3">EAF2021</strain>
    </source>
</reference>
<protein>
    <submittedName>
        <fullName evidence="2">Uncharacterized protein</fullName>
    </submittedName>
</protein>
<proteinExistence type="predicted"/>
<feature type="compositionally biased region" description="Low complexity" evidence="1">
    <location>
        <begin position="426"/>
        <end position="437"/>
    </location>
</feature>
<comment type="caution">
    <text evidence="2">The sequence shown here is derived from an EMBL/GenBank/DDBJ whole genome shotgun (WGS) entry which is preliminary data.</text>
</comment>
<feature type="compositionally biased region" description="Low complexity" evidence="1">
    <location>
        <begin position="325"/>
        <end position="338"/>
    </location>
</feature>
<dbReference type="InterPro" id="IPR002554">
    <property type="entry name" value="PP2A_B56"/>
</dbReference>
<feature type="compositionally biased region" description="Low complexity" evidence="1">
    <location>
        <begin position="18"/>
        <end position="42"/>
    </location>
</feature>
<feature type="compositionally biased region" description="Polar residues" evidence="1">
    <location>
        <begin position="289"/>
        <end position="324"/>
    </location>
</feature>
<sequence>MSNPKPTPNHPVGSPPVKSSAGASKGSSTSSSTHKPNSKSTSLPISKLIEAEKHIQQQQQRMQQQKQPQRIKPTAAPLHSHLPSSGSPSSNPPQKVISSHGSRGESSKLPELVISPGKPSTSNSSRSNTNSSRASLTSASSEGIPNKKRIIEVGKPNPQQVSSSTKAGQAKVAQSKASSRSKQGGQQKAAVTKSEQQKLKTASAATKSEKQSKPGSGVSAQSQKEFSKNSEKSSAATESPVHPRPPPSTTSATSSLPQKESPPKPPSKILETPAPRSSAAKPSPASELHQAQANDSVQQAMKSQENSTSPSTSESQATSKPANESASQQQSSTPSLPSVHKPQELPQQSKPAPHPQANAADDSNHPHQSESTNASSTKEEGKSKPVSATKVDDKANKNPAPKEEKSKASVEPKAEEKAAQDEVESKSQQGSLSSSLKANELSTTATLSLSSAIQGAVTSASTEPDVELDIENDSLSEHHSGLLKRKKEPDVPMSEMADEMKTKTFNISTLFRMTFSDVKIELTPDFRDLDEKEFNTMFANKVKECKKICDWSIGIKDVEAKKNKKILLIQLIELFESKNGLEYILPQSINKFISMVVQNISRPFPPQKVINPLFDFDDVTQDMAWPHLALVYEALLKLLMSPISLKIKHPTFVSVLVKNSCSPDERERMAVRDNLKLLFVKCPDLQETILRLVQNQFLTGTCSHQILEFILAVLDEVGRPLPENLVNMYKNSILFLHSSKMFLSFYKAFFAVVNRFVRFERSLLHPTMEYLVKHWPSSTVRKQLVFMSEMEGLTLNYFEDVNEEIAKMVFQKLSELVNQPNIDIAETALNVLLGPALEEPLLNFPELAIKILTQELMNAANKNWNDYVQEDSKLALQMLSDLNPKAFKATVSKLKEERKKKKTYQGIWRTNWKKVVETAKLNDNTITSANMDMLF</sequence>
<keyword evidence="3" id="KW-1185">Reference proteome</keyword>
<dbReference type="Gene3D" id="1.25.10.10">
    <property type="entry name" value="Leucine-rich Repeat Variant"/>
    <property type="match status" value="1"/>
</dbReference>
<feature type="compositionally biased region" description="Low complexity" evidence="1">
    <location>
        <begin position="56"/>
        <end position="93"/>
    </location>
</feature>
<feature type="region of interest" description="Disordered" evidence="1">
    <location>
        <begin position="1"/>
        <end position="437"/>
    </location>
</feature>
<organism evidence="2 3">
    <name type="scientific">Tritrichomonas musculus</name>
    <dbReference type="NCBI Taxonomy" id="1915356"/>
    <lineage>
        <taxon>Eukaryota</taxon>
        <taxon>Metamonada</taxon>
        <taxon>Parabasalia</taxon>
        <taxon>Tritrichomonadida</taxon>
        <taxon>Tritrichomonadidae</taxon>
        <taxon>Tritrichomonas</taxon>
    </lineage>
</organism>
<evidence type="ECO:0000256" key="1">
    <source>
        <dbReference type="SAM" id="MobiDB-lite"/>
    </source>
</evidence>
<dbReference type="Proteomes" id="UP001470230">
    <property type="component" value="Unassembled WGS sequence"/>
</dbReference>
<feature type="compositionally biased region" description="Low complexity" evidence="1">
    <location>
        <begin position="249"/>
        <end position="259"/>
    </location>
</feature>
<feature type="compositionally biased region" description="Polar residues" evidence="1">
    <location>
        <begin position="157"/>
        <end position="167"/>
    </location>
</feature>
<dbReference type="InterPro" id="IPR011989">
    <property type="entry name" value="ARM-like"/>
</dbReference>
<dbReference type="InterPro" id="IPR016024">
    <property type="entry name" value="ARM-type_fold"/>
</dbReference>
<dbReference type="SUPFAM" id="SSF48371">
    <property type="entry name" value="ARM repeat"/>
    <property type="match status" value="1"/>
</dbReference>
<feature type="compositionally biased region" description="Low complexity" evidence="1">
    <location>
        <begin position="120"/>
        <end position="141"/>
    </location>
</feature>
<dbReference type="PANTHER" id="PTHR10257">
    <property type="entry name" value="SERINE/THREONINE PROTEIN PHOSPHATASE 2A PP2A REGULATORY SUBUNIT B"/>
    <property type="match status" value="1"/>
</dbReference>
<evidence type="ECO:0000313" key="3">
    <source>
        <dbReference type="Proteomes" id="UP001470230"/>
    </source>
</evidence>
<name>A0ABR2KUQ6_9EUKA</name>
<evidence type="ECO:0000313" key="2">
    <source>
        <dbReference type="EMBL" id="KAK8894862.1"/>
    </source>
</evidence>
<dbReference type="Pfam" id="PF01603">
    <property type="entry name" value="B56"/>
    <property type="match status" value="1"/>
</dbReference>